<evidence type="ECO:0000313" key="2">
    <source>
        <dbReference type="Proteomes" id="UP000250642"/>
    </source>
</evidence>
<dbReference type="EMBL" id="QEVW01000005">
    <property type="protein sequence ID" value="RAW16624.1"/>
    <property type="molecule type" value="Genomic_DNA"/>
</dbReference>
<name>A0A329QW11_9BACL</name>
<protein>
    <submittedName>
        <fullName evidence="1">Uncharacterized protein</fullName>
    </submittedName>
</protein>
<comment type="caution">
    <text evidence="1">The sequence shown here is derived from an EMBL/GenBank/DDBJ whole genome shotgun (WGS) entry which is preliminary data.</text>
</comment>
<evidence type="ECO:0000313" key="1">
    <source>
        <dbReference type="EMBL" id="RAW16624.1"/>
    </source>
</evidence>
<reference evidence="1 2" key="1">
    <citation type="submission" date="2018-04" db="EMBL/GenBank/DDBJ databases">
        <title>Paenibacillus taichungensis Genome sequencing and assembly.</title>
        <authorList>
            <person name="Xu J."/>
            <person name="Rensing C."/>
            <person name="Mazhar H.S."/>
        </authorList>
    </citation>
    <scope>NUCLEOTIDE SEQUENCE [LARGE SCALE GENOMIC DNA]</scope>
    <source>
        <strain evidence="1 2">NC1</strain>
    </source>
</reference>
<dbReference type="RefSeq" id="WP_113052300.1">
    <property type="nucleotide sequence ID" value="NZ_CP175536.1"/>
</dbReference>
<proteinExistence type="predicted"/>
<organism evidence="1 2">
    <name type="scientific">Paenibacillus taichungensis</name>
    <dbReference type="NCBI Taxonomy" id="484184"/>
    <lineage>
        <taxon>Bacteria</taxon>
        <taxon>Bacillati</taxon>
        <taxon>Bacillota</taxon>
        <taxon>Bacilli</taxon>
        <taxon>Bacillales</taxon>
        <taxon>Paenibacillaceae</taxon>
        <taxon>Paenibacillus</taxon>
    </lineage>
</organism>
<gene>
    <name evidence="1" type="ORF">DC345_05800</name>
</gene>
<sequence length="148" mass="16943">MIADCDVEIRTEIGVDTRISSIEIIRYDMQKLPFIAQGHAACYCGLFKISCGNVHGFAEFELPVGSHPSDLVKWASVFRALKGIELSQVMQFIQQHQELWGNERMLFLQEAVSDLLSNIEKASPLDVMLNREEIRSFLMQYALTYYSF</sequence>
<accession>A0A329QW11</accession>
<dbReference type="AlphaFoldDB" id="A0A329QW11"/>
<dbReference type="Proteomes" id="UP000250642">
    <property type="component" value="Unassembled WGS sequence"/>
</dbReference>